<accession>A0A165DKL1</accession>
<name>A0A165DKL1_9BASI</name>
<reference evidence="2 3" key="1">
    <citation type="journal article" date="2016" name="Mol. Biol. Evol.">
        <title>Comparative Genomics of Early-Diverging Mushroom-Forming Fungi Provides Insights into the Origins of Lignocellulose Decay Capabilities.</title>
        <authorList>
            <person name="Nagy L.G."/>
            <person name="Riley R."/>
            <person name="Tritt A."/>
            <person name="Adam C."/>
            <person name="Daum C."/>
            <person name="Floudas D."/>
            <person name="Sun H."/>
            <person name="Yadav J.S."/>
            <person name="Pangilinan J."/>
            <person name="Larsson K.H."/>
            <person name="Matsuura K."/>
            <person name="Barry K."/>
            <person name="Labutti K."/>
            <person name="Kuo R."/>
            <person name="Ohm R.A."/>
            <person name="Bhattacharya S.S."/>
            <person name="Shirouzu T."/>
            <person name="Yoshinaga Y."/>
            <person name="Martin F.M."/>
            <person name="Grigoriev I.V."/>
            <person name="Hibbett D.S."/>
        </authorList>
    </citation>
    <scope>NUCLEOTIDE SEQUENCE [LARGE SCALE GENOMIC DNA]</scope>
    <source>
        <strain evidence="2 3">HHB12733</strain>
    </source>
</reference>
<gene>
    <name evidence="2" type="ORF">CALCODRAFT_501528</name>
</gene>
<protein>
    <submittedName>
        <fullName evidence="2">Uncharacterized protein</fullName>
    </submittedName>
</protein>
<evidence type="ECO:0000313" key="2">
    <source>
        <dbReference type="EMBL" id="KZT53019.1"/>
    </source>
</evidence>
<dbReference type="AlphaFoldDB" id="A0A165DKL1"/>
<organism evidence="2 3">
    <name type="scientific">Calocera cornea HHB12733</name>
    <dbReference type="NCBI Taxonomy" id="1353952"/>
    <lineage>
        <taxon>Eukaryota</taxon>
        <taxon>Fungi</taxon>
        <taxon>Dikarya</taxon>
        <taxon>Basidiomycota</taxon>
        <taxon>Agaricomycotina</taxon>
        <taxon>Dacrymycetes</taxon>
        <taxon>Dacrymycetales</taxon>
        <taxon>Dacrymycetaceae</taxon>
        <taxon>Calocera</taxon>
    </lineage>
</organism>
<evidence type="ECO:0000313" key="3">
    <source>
        <dbReference type="Proteomes" id="UP000076842"/>
    </source>
</evidence>
<sequence>MVPSLAHPPNHTSRRSGGVYPQTILESIRSPPGSSKAGCGSKPDHKNSGSRFWFSSWKSAGRGALAKVGTALNRF</sequence>
<evidence type="ECO:0000256" key="1">
    <source>
        <dbReference type="SAM" id="MobiDB-lite"/>
    </source>
</evidence>
<dbReference type="Proteomes" id="UP000076842">
    <property type="component" value="Unassembled WGS sequence"/>
</dbReference>
<dbReference type="InParanoid" id="A0A165DKL1"/>
<feature type="region of interest" description="Disordered" evidence="1">
    <location>
        <begin position="1"/>
        <end position="48"/>
    </location>
</feature>
<dbReference type="EMBL" id="KV424048">
    <property type="protein sequence ID" value="KZT53019.1"/>
    <property type="molecule type" value="Genomic_DNA"/>
</dbReference>
<proteinExistence type="predicted"/>
<keyword evidence="3" id="KW-1185">Reference proteome</keyword>